<keyword evidence="2" id="KW-0378">Hydrolase</keyword>
<keyword evidence="1" id="KW-0547">Nucleotide-binding</keyword>
<dbReference type="GO" id="GO:0016787">
    <property type="term" value="F:hydrolase activity"/>
    <property type="evidence" value="ECO:0007669"/>
    <property type="project" value="UniProtKB-KW"/>
</dbReference>
<dbReference type="AlphaFoldDB" id="A0A848NDA7"/>
<dbReference type="SUPFAM" id="SSF52540">
    <property type="entry name" value="P-loop containing nucleoside triphosphate hydrolases"/>
    <property type="match status" value="1"/>
</dbReference>
<dbReference type="EMBL" id="JABCJF010000008">
    <property type="protein sequence ID" value="NMR35473.1"/>
    <property type="molecule type" value="Genomic_DNA"/>
</dbReference>
<evidence type="ECO:0000256" key="4">
    <source>
        <dbReference type="ARBA" id="ARBA00022840"/>
    </source>
</evidence>
<dbReference type="GO" id="GO:0005524">
    <property type="term" value="F:ATP binding"/>
    <property type="evidence" value="ECO:0007669"/>
    <property type="project" value="UniProtKB-KW"/>
</dbReference>
<reference evidence="7 8" key="1">
    <citation type="submission" date="2020-04" db="EMBL/GenBank/DDBJ databases">
        <title>Genome analysis and antimicrobial resistance characteristics of Chryseobacterium aquaticum isolated from farmed salmonids.</title>
        <authorList>
            <person name="Saticioglu I.B."/>
            <person name="Duman M."/>
            <person name="Altun S."/>
        </authorList>
    </citation>
    <scope>NUCLEOTIDE SEQUENCE [LARGE SCALE GENOMIC DNA]</scope>
    <source>
        <strain evidence="7 8">C-174</strain>
    </source>
</reference>
<accession>A0A848NDA7</accession>
<dbReference type="Gene3D" id="3.40.50.300">
    <property type="entry name" value="P-loop containing nucleotide triphosphate hydrolases"/>
    <property type="match status" value="2"/>
</dbReference>
<name>A0A848NDA7_9FLAO</name>
<evidence type="ECO:0000313" key="8">
    <source>
        <dbReference type="Proteomes" id="UP000548067"/>
    </source>
</evidence>
<evidence type="ECO:0000256" key="3">
    <source>
        <dbReference type="ARBA" id="ARBA00022806"/>
    </source>
</evidence>
<evidence type="ECO:0000256" key="5">
    <source>
        <dbReference type="ARBA" id="ARBA00034923"/>
    </source>
</evidence>
<dbReference type="Pfam" id="PF13245">
    <property type="entry name" value="AAA_19"/>
    <property type="match status" value="1"/>
</dbReference>
<dbReference type="PANTHER" id="PTHR11070:SF2">
    <property type="entry name" value="ATP-DEPENDENT DNA HELICASE SRS2"/>
    <property type="match status" value="1"/>
</dbReference>
<dbReference type="Pfam" id="PF13361">
    <property type="entry name" value="UvrD_C"/>
    <property type="match status" value="1"/>
</dbReference>
<dbReference type="RefSeq" id="WP_169322041.1">
    <property type="nucleotide sequence ID" value="NZ_JABCJF010000008.1"/>
</dbReference>
<evidence type="ECO:0000256" key="2">
    <source>
        <dbReference type="ARBA" id="ARBA00022801"/>
    </source>
</evidence>
<comment type="caution">
    <text evidence="7">The sequence shown here is derived from an EMBL/GenBank/DDBJ whole genome shotgun (WGS) entry which is preliminary data.</text>
</comment>
<keyword evidence="3" id="KW-0347">Helicase</keyword>
<dbReference type="GO" id="GO:0033202">
    <property type="term" value="C:DNA helicase complex"/>
    <property type="evidence" value="ECO:0007669"/>
    <property type="project" value="TreeGrafter"/>
</dbReference>
<protein>
    <recommendedName>
        <fullName evidence="5">DNA 3'-5' helicase II</fullName>
    </recommendedName>
</protein>
<dbReference type="PANTHER" id="PTHR11070">
    <property type="entry name" value="UVRD / RECB / PCRA DNA HELICASE FAMILY MEMBER"/>
    <property type="match status" value="1"/>
</dbReference>
<gene>
    <name evidence="7" type="ORF">HIO71_14895</name>
</gene>
<dbReference type="GO" id="GO:0043138">
    <property type="term" value="F:3'-5' DNA helicase activity"/>
    <property type="evidence" value="ECO:0007669"/>
    <property type="project" value="TreeGrafter"/>
</dbReference>
<feature type="domain" description="UvrD-like helicase C-terminal" evidence="6">
    <location>
        <begin position="298"/>
        <end position="360"/>
    </location>
</feature>
<evidence type="ECO:0000259" key="6">
    <source>
        <dbReference type="Pfam" id="PF13361"/>
    </source>
</evidence>
<dbReference type="GO" id="GO:0005829">
    <property type="term" value="C:cytosol"/>
    <property type="evidence" value="ECO:0007669"/>
    <property type="project" value="TreeGrafter"/>
</dbReference>
<dbReference type="InterPro" id="IPR000212">
    <property type="entry name" value="DNA_helicase_UvrD/REP"/>
</dbReference>
<dbReference type="GO" id="GO:0003677">
    <property type="term" value="F:DNA binding"/>
    <property type="evidence" value="ECO:0007669"/>
    <property type="project" value="InterPro"/>
</dbReference>
<dbReference type="GO" id="GO:0000725">
    <property type="term" value="P:recombinational repair"/>
    <property type="evidence" value="ECO:0007669"/>
    <property type="project" value="TreeGrafter"/>
</dbReference>
<sequence>MKWMITEDKLGPDQVEVIDEIGKISNKPIWIKGHAGSGKSVLLLHSLADYLVMNPGANVCVVVFTRALVDLLQTGLTQIPKINGKHIPVLTIYQLKNRIEQAIVKYDAIFCDEVQDLPLEFIQSIKASCDHLIIAGDAEQSIYNSVPIWDQKPATSNEIQDIIVPIEKKLGVIYRLTDSVLKMLKKVFPSMLDDMPNLAKVDTEINLYESNTDNNEEEIKFCWKEIVQTSTLRTSDVIAVLFSEHNAIVEFVNTILKLEGIEEWQRVNNQNNKPDYEDMNRYLNTQDIPIMYIGNSYGSLTEADEKNKIVIMTYHSAKGLDFDYVYLPMANDNMFIHSNQDSLLLVALSRSKSGLFISYTGNIYHDLQKFLIGIEPKLISNNENTEIVF</sequence>
<dbReference type="InterPro" id="IPR027417">
    <property type="entry name" value="P-loop_NTPase"/>
</dbReference>
<proteinExistence type="predicted"/>
<organism evidence="7 8">
    <name type="scientific">Chryseobacterium aquaticum</name>
    <dbReference type="NCBI Taxonomy" id="452084"/>
    <lineage>
        <taxon>Bacteria</taxon>
        <taxon>Pseudomonadati</taxon>
        <taxon>Bacteroidota</taxon>
        <taxon>Flavobacteriia</taxon>
        <taxon>Flavobacteriales</taxon>
        <taxon>Weeksellaceae</taxon>
        <taxon>Chryseobacterium group</taxon>
        <taxon>Chryseobacterium</taxon>
    </lineage>
</organism>
<dbReference type="Proteomes" id="UP000548067">
    <property type="component" value="Unassembled WGS sequence"/>
</dbReference>
<evidence type="ECO:0000313" key="7">
    <source>
        <dbReference type="EMBL" id="NMR35473.1"/>
    </source>
</evidence>
<evidence type="ECO:0000256" key="1">
    <source>
        <dbReference type="ARBA" id="ARBA00022741"/>
    </source>
</evidence>
<dbReference type="InterPro" id="IPR014017">
    <property type="entry name" value="DNA_helicase_UvrD-like_C"/>
</dbReference>
<keyword evidence="4" id="KW-0067">ATP-binding</keyword>